<feature type="transmembrane region" description="Helical" evidence="1">
    <location>
        <begin position="329"/>
        <end position="346"/>
    </location>
</feature>
<dbReference type="AlphaFoldDB" id="A0A316G8S6"/>
<dbReference type="RefSeq" id="WP_109763536.1">
    <property type="nucleotide sequence ID" value="NZ_QGGU01000006.1"/>
</dbReference>
<feature type="transmembrane region" description="Helical" evidence="1">
    <location>
        <begin position="71"/>
        <end position="91"/>
    </location>
</feature>
<feature type="transmembrane region" description="Helical" evidence="1">
    <location>
        <begin position="302"/>
        <end position="322"/>
    </location>
</feature>
<name>A0A316G8S6_9GAMM</name>
<feature type="transmembrane region" description="Helical" evidence="1">
    <location>
        <begin position="199"/>
        <end position="219"/>
    </location>
</feature>
<feature type="transmembrane region" description="Helical" evidence="1">
    <location>
        <begin position="231"/>
        <end position="254"/>
    </location>
</feature>
<gene>
    <name evidence="2" type="ORF">C8D97_106168</name>
</gene>
<organism evidence="2 3">
    <name type="scientific">Pleionea mediterranea</name>
    <dbReference type="NCBI Taxonomy" id="523701"/>
    <lineage>
        <taxon>Bacteria</taxon>
        <taxon>Pseudomonadati</taxon>
        <taxon>Pseudomonadota</taxon>
        <taxon>Gammaproteobacteria</taxon>
        <taxon>Oceanospirillales</taxon>
        <taxon>Pleioneaceae</taxon>
        <taxon>Pleionea</taxon>
    </lineage>
</organism>
<keyword evidence="1" id="KW-0472">Membrane</keyword>
<evidence type="ECO:0000313" key="3">
    <source>
        <dbReference type="Proteomes" id="UP000245790"/>
    </source>
</evidence>
<dbReference type="EMBL" id="QGGU01000006">
    <property type="protein sequence ID" value="PWK50877.1"/>
    <property type="molecule type" value="Genomic_DNA"/>
</dbReference>
<accession>A0A316G8S6</accession>
<keyword evidence="3" id="KW-1185">Reference proteome</keyword>
<protein>
    <submittedName>
        <fullName evidence="2">Uncharacterized protein</fullName>
    </submittedName>
</protein>
<keyword evidence="1" id="KW-0812">Transmembrane</keyword>
<feature type="transmembrane region" description="Helical" evidence="1">
    <location>
        <begin position="7"/>
        <end position="25"/>
    </location>
</feature>
<proteinExistence type="predicted"/>
<dbReference type="Proteomes" id="UP000245790">
    <property type="component" value="Unassembled WGS sequence"/>
</dbReference>
<evidence type="ECO:0000313" key="2">
    <source>
        <dbReference type="EMBL" id="PWK50877.1"/>
    </source>
</evidence>
<feature type="transmembrane region" description="Helical" evidence="1">
    <location>
        <begin position="97"/>
        <end position="118"/>
    </location>
</feature>
<reference evidence="2 3" key="1">
    <citation type="submission" date="2018-05" db="EMBL/GenBank/DDBJ databases">
        <title>Genomic Encyclopedia of Type Strains, Phase IV (KMG-IV): sequencing the most valuable type-strain genomes for metagenomic binning, comparative biology and taxonomic classification.</title>
        <authorList>
            <person name="Goeker M."/>
        </authorList>
    </citation>
    <scope>NUCLEOTIDE SEQUENCE [LARGE SCALE GENOMIC DNA]</scope>
    <source>
        <strain evidence="2 3">DSM 25350</strain>
    </source>
</reference>
<comment type="caution">
    <text evidence="2">The sequence shown here is derived from an EMBL/GenBank/DDBJ whole genome shotgun (WGS) entry which is preliminary data.</text>
</comment>
<feature type="transmembrane region" description="Helical" evidence="1">
    <location>
        <begin position="159"/>
        <end position="178"/>
    </location>
</feature>
<feature type="transmembrane region" description="Helical" evidence="1">
    <location>
        <begin position="130"/>
        <end position="153"/>
    </location>
</feature>
<evidence type="ECO:0000256" key="1">
    <source>
        <dbReference type="SAM" id="Phobius"/>
    </source>
</evidence>
<keyword evidence="1" id="KW-1133">Transmembrane helix</keyword>
<feature type="transmembrane region" description="Helical" evidence="1">
    <location>
        <begin position="31"/>
        <end position="51"/>
    </location>
</feature>
<sequence length="380" mass="42116">MAKIYSFLGLILTSFLTIGVIQFTAISDFALAAGLSRFFAIATIIFSFLYLGQRQFINIHGHVVSEQDDFLFRGVNVLLSSIICILAFEVVGAGVELAILIIGFKVSEAIVDYLFGFLNYKYGFAKGSFLFFKSSILRVSIILLFLIMGLAIYDFDLQSSVSLSAPIILAYSIVYFFVSLKQLSKQPWSFDYKKTVVTLLPYSISASVCAFLLLSPRWLVSPDTPGGEEFLVAFSLVPVFGVALNTLFASYIGLARIDVKKAYLKLLITASILCLLLFLSTPIQAYIYSIVYGLNEVEANTFARAVNVGCLFFSAVLFANFFKFKQPIYEAYCYLLGISMLYLITFLGGGNIMAIVVSSLSILLFSTLSLKVRNETYHIS</sequence>
<feature type="transmembrane region" description="Helical" evidence="1">
    <location>
        <begin position="266"/>
        <end position="290"/>
    </location>
</feature>